<dbReference type="EMBL" id="JARTMM020000003">
    <property type="protein sequence ID" value="MEC5498863.1"/>
    <property type="molecule type" value="Genomic_DNA"/>
</dbReference>
<keyword evidence="5" id="KW-0067">ATP-binding</keyword>
<dbReference type="InterPro" id="IPR050534">
    <property type="entry name" value="Coronavir_polyprotein_1ab"/>
</dbReference>
<proteinExistence type="inferred from homology"/>
<evidence type="ECO:0000256" key="3">
    <source>
        <dbReference type="ARBA" id="ARBA00022801"/>
    </source>
</evidence>
<comment type="similarity">
    <text evidence="1">Belongs to the DNA2/NAM7 helicase family.</text>
</comment>
<keyword evidence="3" id="KW-0378">Hydrolase</keyword>
<organism evidence="8">
    <name type="scientific">Acinetobacter baumannii</name>
    <dbReference type="NCBI Taxonomy" id="470"/>
    <lineage>
        <taxon>Bacteria</taxon>
        <taxon>Pseudomonadati</taxon>
        <taxon>Pseudomonadota</taxon>
        <taxon>Gammaproteobacteria</taxon>
        <taxon>Moraxellales</taxon>
        <taxon>Moraxellaceae</taxon>
        <taxon>Acinetobacter</taxon>
        <taxon>Acinetobacter calcoaceticus/baumannii complex</taxon>
    </lineage>
</organism>
<dbReference type="CDD" id="cd18808">
    <property type="entry name" value="SF1_C_Upf1"/>
    <property type="match status" value="1"/>
</dbReference>
<evidence type="ECO:0000313" key="8">
    <source>
        <dbReference type="EMBL" id="MDK4883446.1"/>
    </source>
</evidence>
<dbReference type="InterPro" id="IPR041677">
    <property type="entry name" value="DNA2/NAM7_AAA_11"/>
</dbReference>
<gene>
    <name evidence="9" type="ORF">P9867_021180</name>
    <name evidence="8" type="ORF">P9867_17705</name>
</gene>
<keyword evidence="2" id="KW-0547">Nucleotide-binding</keyword>
<evidence type="ECO:0000256" key="2">
    <source>
        <dbReference type="ARBA" id="ARBA00022741"/>
    </source>
</evidence>
<evidence type="ECO:0000256" key="4">
    <source>
        <dbReference type="ARBA" id="ARBA00022806"/>
    </source>
</evidence>
<keyword evidence="4" id="KW-0347">Helicase</keyword>
<dbReference type="CDD" id="cd17934">
    <property type="entry name" value="DEXXQc_Upf1-like"/>
    <property type="match status" value="1"/>
</dbReference>
<dbReference type="AlphaFoldDB" id="A0A429LLQ0"/>
<dbReference type="PANTHER" id="PTHR43788:SF8">
    <property type="entry name" value="DNA-BINDING PROTEIN SMUBP-2"/>
    <property type="match status" value="1"/>
</dbReference>
<dbReference type="PANTHER" id="PTHR43788">
    <property type="entry name" value="DNA2/NAM7 HELICASE FAMILY MEMBER"/>
    <property type="match status" value="1"/>
</dbReference>
<dbReference type="Pfam" id="PF13086">
    <property type="entry name" value="AAA_11"/>
    <property type="match status" value="2"/>
</dbReference>
<evidence type="ECO:0000313" key="10">
    <source>
        <dbReference type="Proteomes" id="UP001174156"/>
    </source>
</evidence>
<feature type="coiled-coil region" evidence="6">
    <location>
        <begin position="531"/>
        <end position="593"/>
    </location>
</feature>
<evidence type="ECO:0000256" key="1">
    <source>
        <dbReference type="ARBA" id="ARBA00007913"/>
    </source>
</evidence>
<dbReference type="GO" id="GO:0005524">
    <property type="term" value="F:ATP binding"/>
    <property type="evidence" value="ECO:0007669"/>
    <property type="project" value="UniProtKB-KW"/>
</dbReference>
<dbReference type="SMART" id="SM00382">
    <property type="entry name" value="AAA"/>
    <property type="match status" value="1"/>
</dbReference>
<reference evidence="8" key="2">
    <citation type="submission" date="2023-01" db="EMBL/GenBank/DDBJ databases">
        <title>Genomic dissection of endemic carbapenem resistance: metallo-beta-lactamase gene dissemination through clonal, plasmid and integron transfer pathways.</title>
        <authorList>
            <person name="Macesic N."/>
        </authorList>
    </citation>
    <scope>NUCLEOTIDE SEQUENCE</scope>
    <source>
        <strain evidence="8">CPO519</strain>
    </source>
</reference>
<accession>A0A429LLQ0</accession>
<evidence type="ECO:0000256" key="5">
    <source>
        <dbReference type="ARBA" id="ARBA00022840"/>
    </source>
</evidence>
<protein>
    <submittedName>
        <fullName evidence="8">AAA domain-containing protein</fullName>
    </submittedName>
</protein>
<comment type="caution">
    <text evidence="8">The sequence shown here is derived from an EMBL/GenBank/DDBJ whole genome shotgun (WGS) entry which is preliminary data.</text>
</comment>
<dbReference type="SUPFAM" id="SSF52540">
    <property type="entry name" value="P-loop containing nucleoside triphosphate hydrolases"/>
    <property type="match status" value="1"/>
</dbReference>
<feature type="domain" description="AAA+ ATPase" evidence="7">
    <location>
        <begin position="419"/>
        <end position="984"/>
    </location>
</feature>
<dbReference type="InterPro" id="IPR047187">
    <property type="entry name" value="SF1_C_Upf1"/>
</dbReference>
<evidence type="ECO:0000256" key="6">
    <source>
        <dbReference type="SAM" id="Coils"/>
    </source>
</evidence>
<keyword evidence="6" id="KW-0175">Coiled coil</keyword>
<feature type="coiled-coil region" evidence="6">
    <location>
        <begin position="682"/>
        <end position="709"/>
    </location>
</feature>
<evidence type="ECO:0000259" key="7">
    <source>
        <dbReference type="SMART" id="SM00382"/>
    </source>
</evidence>
<name>A0A429LLQ0_ACIBA</name>
<evidence type="ECO:0000313" key="9">
    <source>
        <dbReference type="EMBL" id="MEC5498863.1"/>
    </source>
</evidence>
<sequence length="1276" mass="147512">MATLFWKLSDRETRLEQNITHILKAKPSLEPLFENVASDISTHFLNIFFPSMPTVCYVANLSLQDKSAQRINLAIRIPQHPAFSAYLDEHSSLVVIGYWGTRSSTPYLIPESVIISHNSEHPTNYEHELECEYQFLGEGEYPSRGIQNVLTPQLVEELPKISVLANERLEEWRKFLGFKKELIRQKSVGLRYLTINYDEQKHIFKLLAIANSQQDFELVRRALARKDLQLFDLNTSTDPWKFELPSLEDKRQNKQKVKFELGQFKRGKNAFSLLNPDEVKNVFQHIDLKDIPFSAPVFAWLNIEPTEDWKNKVTNLVPDQSDEEAILQYREDIKEMLETVPSTGFVSFALIGDWSLVDRQDRILRNLKQNENCYAPYLSSYLFDITQAQLPNLLPEIKEWFNSNLNDAQKRAVQKMLAAPDLCLIQGPPGTGKTTVIAEAILQLVKQGKTILLSSQSHDAIDNALSRITNHPSLRAVRLAKQGRGRDKITEEGKLFSGEQALARHYEALSHDIQARFLTPLQQQEAQIDALKTWLNQAEFLQLDAQKFEQQRQSIKQQGIEKRQQQQQAQNAFEQQQLEYRAHQQQLVELQQLQDLLAGQSIAPQGLVLPDMIKNIADRLFELDSYQVQLPFQITDFRFYPESQAQILMALLDVWQNIHSSLEVMEQDITRLQQAGQGSLTSIETQLKVQQLQQEIEQLANQMDLDDSEEISNLWRLKRREVNQLKQQSGGLTHECYQLFKDRNQFLNITNAQSTAMLLAERLEKFKQFEQCLNGQITEASQSLTAQMHAFEINIPNDAPIKQIEREITNLLDQYKMIEIQLQKQQHAEQQHLQQQNFQNSNLSESIKSTQNHISYLQQQYQESKAQNQNWHGLFEDWVQSLNNPQQSKLDWELMSQEYTQNCNLVAISCNENSRTLQDAGIDGFDVVIIDEVSKATPIELLMPLMRARKAILVGDHRQLPPMFQEGQDATETFEDLVEVEDENQDRSNLLTKDNFKRYEKLVTASLFKELFEKAPDVLRERLTTQFRMHPSIMKMINYFYDGQLTCGNPDEPREHQVVLKSKLNTLVDANKHLLWVDTSNDEKGVSYRDDESSNVTEAKLIAKTLININLQMKQQGYHSKNKQKVGVVSFYQSQCRTIRDEIRKANGGKLDFDAIHVEINTVIRYQGKEKPIILISLVRNDGKPKEYRRSSRANIARFEFINVAMSRAQNLLIVFGARNMLELRDVNLPNMDKPGTSKRKIYQDIFNRLDREGQVCTAREFIQACEISKSQVAKS</sequence>
<reference evidence="9" key="3">
    <citation type="submission" date="2024-01" db="EMBL/GenBank/DDBJ databases">
        <authorList>
            <person name="Macesic N."/>
        </authorList>
    </citation>
    <scope>NUCLEOTIDE SEQUENCE</scope>
    <source>
        <strain evidence="9">CPO519</strain>
    </source>
</reference>
<dbReference type="Pfam" id="PF13087">
    <property type="entry name" value="AAA_12"/>
    <property type="match status" value="1"/>
</dbReference>
<dbReference type="GO" id="GO:0016787">
    <property type="term" value="F:hydrolase activity"/>
    <property type="evidence" value="ECO:0007669"/>
    <property type="project" value="UniProtKB-KW"/>
</dbReference>
<dbReference type="RefSeq" id="WP_057069814.1">
    <property type="nucleotide sequence ID" value="NZ_JALDNC010000093.1"/>
</dbReference>
<dbReference type="InterPro" id="IPR003593">
    <property type="entry name" value="AAA+_ATPase"/>
</dbReference>
<dbReference type="InterPro" id="IPR041679">
    <property type="entry name" value="DNA2/NAM7-like_C"/>
</dbReference>
<dbReference type="GO" id="GO:0043139">
    <property type="term" value="F:5'-3' DNA helicase activity"/>
    <property type="evidence" value="ECO:0007669"/>
    <property type="project" value="TreeGrafter"/>
</dbReference>
<dbReference type="InterPro" id="IPR027417">
    <property type="entry name" value="P-loop_NTPase"/>
</dbReference>
<dbReference type="Gene3D" id="3.40.50.300">
    <property type="entry name" value="P-loop containing nucleotide triphosphate hydrolases"/>
    <property type="match status" value="3"/>
</dbReference>
<dbReference type="Proteomes" id="UP001174156">
    <property type="component" value="Unassembled WGS sequence"/>
</dbReference>
<reference evidence="9 10" key="1">
    <citation type="journal article" date="2023" name="Nat. Commun.">
        <title>Genomic dissection of endemic carbapenem resistance reveals metallo-beta-lactamase dissemination through clonal, plasmid and integron transfer.</title>
        <authorList>
            <person name="Macesic N."/>
            <person name="Hawkey J."/>
            <person name="Vezina B."/>
            <person name="Wisniewski J.A."/>
            <person name="Cottingham H."/>
            <person name="Blakeway L.V."/>
            <person name="Harshegyi T."/>
            <person name="Pragastis K."/>
            <person name="Badoordeen G.Z."/>
            <person name="Dennison A."/>
            <person name="Spelman D.W."/>
            <person name="Jenney A.W.J."/>
            <person name="Peleg A.Y."/>
        </authorList>
    </citation>
    <scope>NUCLEOTIDE SEQUENCE [LARGE SCALE GENOMIC DNA]</scope>
    <source>
        <strain evidence="9 10">CPO519</strain>
    </source>
</reference>
<dbReference type="EMBL" id="JARTMM010000095">
    <property type="protein sequence ID" value="MDK4883446.1"/>
    <property type="molecule type" value="Genomic_DNA"/>
</dbReference>